<dbReference type="Proteomes" id="UP000647235">
    <property type="component" value="Unassembled WGS sequence"/>
</dbReference>
<reference evidence="2 3" key="1">
    <citation type="submission" date="2020-08" db="EMBL/GenBank/DDBJ databases">
        <title>Genome public.</title>
        <authorList>
            <person name="Liu C."/>
            <person name="Sun Q."/>
        </authorList>
    </citation>
    <scope>NUCLEOTIDE SEQUENCE [LARGE SCALE GENOMIC DNA]</scope>
    <source>
        <strain evidence="2 3">NSJ-36</strain>
    </source>
</reference>
<dbReference type="Pfam" id="PF09548">
    <property type="entry name" value="Spore_III_AB"/>
    <property type="match status" value="1"/>
</dbReference>
<evidence type="ECO:0000313" key="3">
    <source>
        <dbReference type="Proteomes" id="UP000647235"/>
    </source>
</evidence>
<organism evidence="2 3">
    <name type="scientific">Dorea hominis</name>
    <dbReference type="NCBI Taxonomy" id="2763040"/>
    <lineage>
        <taxon>Bacteria</taxon>
        <taxon>Bacillati</taxon>
        <taxon>Bacillota</taxon>
        <taxon>Clostridia</taxon>
        <taxon>Lachnospirales</taxon>
        <taxon>Lachnospiraceae</taxon>
        <taxon>Dorea</taxon>
    </lineage>
</organism>
<name>A0ABR7ETP6_9FIRM</name>
<feature type="transmembrane region" description="Helical" evidence="1">
    <location>
        <begin position="155"/>
        <end position="171"/>
    </location>
</feature>
<dbReference type="InterPro" id="IPR014198">
    <property type="entry name" value="Spore_III_AB"/>
</dbReference>
<keyword evidence="1" id="KW-0812">Transmembrane</keyword>
<accession>A0ABR7ETP6</accession>
<evidence type="ECO:0000256" key="1">
    <source>
        <dbReference type="SAM" id="Phobius"/>
    </source>
</evidence>
<protein>
    <submittedName>
        <fullName evidence="2">Stage III sporulation protein AB</fullName>
    </submittedName>
</protein>
<keyword evidence="3" id="KW-1185">Reference proteome</keyword>
<keyword evidence="1" id="KW-0472">Membrane</keyword>
<sequence length="172" mass="20384">MWKAIGAFLILFSASMEGTRHAHKIREEYEELQKIRYLISLLKSEICYARSSLEEVFASVAEKCEDPYRNWLLMMRNEMRCKKEKRFVKIWQESADVCLVGLMISRKEKENLKEVGARLGNLDLKMQIRSLELYEEKVEESLRQIQKQMYTKMRLYYLMGIMGGILTVVLLI</sequence>
<dbReference type="EMBL" id="JACOOY010000005">
    <property type="protein sequence ID" value="MBC5664717.1"/>
    <property type="molecule type" value="Genomic_DNA"/>
</dbReference>
<proteinExistence type="predicted"/>
<evidence type="ECO:0000313" key="2">
    <source>
        <dbReference type="EMBL" id="MBC5664717.1"/>
    </source>
</evidence>
<dbReference type="RefSeq" id="WP_021859991.1">
    <property type="nucleotide sequence ID" value="NZ_JACOOY010000005.1"/>
</dbReference>
<comment type="caution">
    <text evidence="2">The sequence shown here is derived from an EMBL/GenBank/DDBJ whole genome shotgun (WGS) entry which is preliminary data.</text>
</comment>
<gene>
    <name evidence="2" type="ORF">H8S07_05420</name>
</gene>
<keyword evidence="1" id="KW-1133">Transmembrane helix</keyword>